<accession>A0A3P6CCD8</accession>
<reference evidence="1" key="1">
    <citation type="submission" date="2018-11" db="EMBL/GenBank/DDBJ databases">
        <authorList>
            <consortium name="Genoscope - CEA"/>
            <person name="William W."/>
        </authorList>
    </citation>
    <scope>NUCLEOTIDE SEQUENCE</scope>
</reference>
<sequence length="80" mass="9450">MGLHFLAPVRNPHRILSLIANLMKDHRRRLNSLCLLLFLYRRMCLLHIILSGLKHLLMMLPQLLKLIQHLLLLPEVSIRI</sequence>
<dbReference type="EMBL" id="LR031873">
    <property type="protein sequence ID" value="VDD05339.1"/>
    <property type="molecule type" value="Genomic_DNA"/>
</dbReference>
<proteinExistence type="predicted"/>
<protein>
    <submittedName>
        <fullName evidence="1">Uncharacterized protein</fullName>
    </submittedName>
</protein>
<name>A0A3P6CCD8_BRAOL</name>
<organism evidence="1">
    <name type="scientific">Brassica oleracea</name>
    <name type="common">Wild cabbage</name>
    <dbReference type="NCBI Taxonomy" id="3712"/>
    <lineage>
        <taxon>Eukaryota</taxon>
        <taxon>Viridiplantae</taxon>
        <taxon>Streptophyta</taxon>
        <taxon>Embryophyta</taxon>
        <taxon>Tracheophyta</taxon>
        <taxon>Spermatophyta</taxon>
        <taxon>Magnoliopsida</taxon>
        <taxon>eudicotyledons</taxon>
        <taxon>Gunneridae</taxon>
        <taxon>Pentapetalae</taxon>
        <taxon>rosids</taxon>
        <taxon>malvids</taxon>
        <taxon>Brassicales</taxon>
        <taxon>Brassicaceae</taxon>
        <taxon>Brassiceae</taxon>
        <taxon>Brassica</taxon>
    </lineage>
</organism>
<evidence type="ECO:0000313" key="1">
    <source>
        <dbReference type="EMBL" id="VDD05339.1"/>
    </source>
</evidence>
<dbReference type="AlphaFoldDB" id="A0A3P6CCD8"/>
<gene>
    <name evidence="1" type="ORF">BOLC4T22457H</name>
</gene>